<reference evidence="1" key="1">
    <citation type="submission" date="2024-09" db="EMBL/GenBank/DDBJ databases">
        <title>Black Yeasts Isolated from many extreme environments.</title>
        <authorList>
            <person name="Coleine C."/>
            <person name="Stajich J.E."/>
            <person name="Selbmann L."/>
        </authorList>
    </citation>
    <scope>NUCLEOTIDE SEQUENCE</scope>
    <source>
        <strain evidence="1">CCFEE 5737</strain>
    </source>
</reference>
<accession>A0ACC3D7N7</accession>
<sequence length="87" mass="9713">MEETYWHSALSEPDYYHPSHGPFKKRSFDGRTVLSSANQTNVSESDCYLPQFRLPHTTLIEHSKGKSAHGSIDEVMNGNTDAAQDAS</sequence>
<name>A0ACC3D7N7_9PEZI</name>
<dbReference type="EMBL" id="JAWDJW010006951">
    <property type="protein sequence ID" value="KAK3063191.1"/>
    <property type="molecule type" value="Genomic_DNA"/>
</dbReference>
<keyword evidence="2" id="KW-1185">Reference proteome</keyword>
<organism evidence="1 2">
    <name type="scientific">Coniosporium uncinatum</name>
    <dbReference type="NCBI Taxonomy" id="93489"/>
    <lineage>
        <taxon>Eukaryota</taxon>
        <taxon>Fungi</taxon>
        <taxon>Dikarya</taxon>
        <taxon>Ascomycota</taxon>
        <taxon>Pezizomycotina</taxon>
        <taxon>Dothideomycetes</taxon>
        <taxon>Dothideomycetes incertae sedis</taxon>
        <taxon>Coniosporium</taxon>
    </lineage>
</organism>
<gene>
    <name evidence="1" type="ORF">LTS18_002337</name>
</gene>
<proteinExistence type="predicted"/>
<feature type="non-terminal residue" evidence="1">
    <location>
        <position position="87"/>
    </location>
</feature>
<comment type="caution">
    <text evidence="1">The sequence shown here is derived from an EMBL/GenBank/DDBJ whole genome shotgun (WGS) entry which is preliminary data.</text>
</comment>
<evidence type="ECO:0000313" key="2">
    <source>
        <dbReference type="Proteomes" id="UP001186974"/>
    </source>
</evidence>
<dbReference type="Proteomes" id="UP001186974">
    <property type="component" value="Unassembled WGS sequence"/>
</dbReference>
<protein>
    <submittedName>
        <fullName evidence="1">Uncharacterized protein</fullName>
    </submittedName>
</protein>
<evidence type="ECO:0000313" key="1">
    <source>
        <dbReference type="EMBL" id="KAK3063191.1"/>
    </source>
</evidence>